<dbReference type="RefSeq" id="WP_010368212.1">
    <property type="nucleotide sequence ID" value="NZ_AHBZ03000016.1"/>
</dbReference>
<accession>A0AAD4FS28</accession>
<protein>
    <submittedName>
        <fullName evidence="2">Uncharacterized protein</fullName>
    </submittedName>
</protein>
<gene>
    <name evidence="2" type="ORF">PCIT_a4154</name>
</gene>
<reference evidence="2" key="2">
    <citation type="submission" date="2015-03" db="EMBL/GenBank/DDBJ databases">
        <title>Genome sequence of Pseudoalteromonas citrea.</title>
        <authorList>
            <person name="Xie B.-B."/>
            <person name="Rong J.-C."/>
            <person name="Qin Q.-L."/>
            <person name="Zhang Y.-Z."/>
        </authorList>
    </citation>
    <scope>NUCLEOTIDE SEQUENCE</scope>
    <source>
        <strain evidence="2">DSM 8771</strain>
    </source>
</reference>
<comment type="caution">
    <text evidence="2">The sequence shown here is derived from an EMBL/GenBank/DDBJ whole genome shotgun (WGS) entry which is preliminary data.</text>
</comment>
<proteinExistence type="predicted"/>
<feature type="chain" id="PRO_5042245093" evidence="1">
    <location>
        <begin position="18"/>
        <end position="168"/>
    </location>
</feature>
<organism evidence="2 3">
    <name type="scientific">Pseudoalteromonas citrea</name>
    <dbReference type="NCBI Taxonomy" id="43655"/>
    <lineage>
        <taxon>Bacteria</taxon>
        <taxon>Pseudomonadati</taxon>
        <taxon>Pseudomonadota</taxon>
        <taxon>Gammaproteobacteria</taxon>
        <taxon>Alteromonadales</taxon>
        <taxon>Pseudoalteromonadaceae</taxon>
        <taxon>Pseudoalteromonas</taxon>
    </lineage>
</organism>
<name>A0AAD4FS28_9GAMM</name>
<dbReference type="AlphaFoldDB" id="A0AAD4FS28"/>
<feature type="signal peptide" evidence="1">
    <location>
        <begin position="1"/>
        <end position="17"/>
    </location>
</feature>
<evidence type="ECO:0000313" key="2">
    <source>
        <dbReference type="EMBL" id="KAF7771544.1"/>
    </source>
</evidence>
<dbReference type="Proteomes" id="UP000016487">
    <property type="component" value="Unassembled WGS sequence"/>
</dbReference>
<sequence length="168" mass="19495">MRKLLYIAFIASFTAHSADFIVKQKKAPWETNKPYLNDPYTKQWYADQDKLNEEIKANSENCKKLKSFPERVNCLGDLNDKYANPNPLRGTEEYVDKFYLNNPTYRNISAQQLKKLLTELSILRKKTRQVSLIGKPNHSELTFEQVNKEICLIEDSIGFLSSGRVCLL</sequence>
<evidence type="ECO:0000313" key="3">
    <source>
        <dbReference type="Proteomes" id="UP000016487"/>
    </source>
</evidence>
<evidence type="ECO:0000256" key="1">
    <source>
        <dbReference type="SAM" id="SignalP"/>
    </source>
</evidence>
<dbReference type="EMBL" id="AHBZ03000016">
    <property type="protein sequence ID" value="KAF7771544.1"/>
    <property type="molecule type" value="Genomic_DNA"/>
</dbReference>
<reference evidence="2" key="1">
    <citation type="journal article" date="2012" name="J. Bacteriol.">
        <title>Genome sequences of type strains of seven species of the marine bacterium Pseudoalteromonas.</title>
        <authorList>
            <person name="Xie B.B."/>
            <person name="Shu Y.L."/>
            <person name="Qin Q.L."/>
            <person name="Rong J.C."/>
            <person name="Zhang X.Y."/>
            <person name="Chen X.L."/>
            <person name="Shi M."/>
            <person name="He H.L."/>
            <person name="Zhou B.C."/>
            <person name="Zhang Y.Z."/>
        </authorList>
    </citation>
    <scope>NUCLEOTIDE SEQUENCE</scope>
    <source>
        <strain evidence="2">DSM 8771</strain>
    </source>
</reference>
<keyword evidence="1" id="KW-0732">Signal</keyword>